<dbReference type="NCBIfam" id="TIGR00072">
    <property type="entry name" value="hydrog_prot"/>
    <property type="match status" value="1"/>
</dbReference>
<dbReference type="InterPro" id="IPR000671">
    <property type="entry name" value="Peptidase_A31"/>
</dbReference>
<dbReference type="GO" id="GO:0004175">
    <property type="term" value="F:endopeptidase activity"/>
    <property type="evidence" value="ECO:0007669"/>
    <property type="project" value="TreeGrafter"/>
</dbReference>
<sequence>MILGVGSMLMGDDAAGPLICERMAGRSSAVVIDAGTVPENYIGPIRRAAPDVLLVVDAVDFGGVVGRIRLFEPGEICAFAFGTHALSLHLFLQELGRERPLDVRLIGIQPGPRELGGSVSSAVQKTIELLAAAMETLFQPSVQP</sequence>
<comment type="caution">
    <text evidence="1">The sequence shown here is derived from an EMBL/GenBank/DDBJ whole genome shotgun (WGS) entry which is preliminary data.</text>
</comment>
<dbReference type="Proteomes" id="UP001431776">
    <property type="component" value="Unassembled WGS sequence"/>
</dbReference>
<dbReference type="AlphaFoldDB" id="A0AAW6U3X9"/>
<dbReference type="InterPro" id="IPR004420">
    <property type="entry name" value="Pept_A31_hyd_mat_HycI"/>
</dbReference>
<organism evidence="1 2">
    <name type="scientific">Anaerobaca lacustris</name>
    <dbReference type="NCBI Taxonomy" id="3044600"/>
    <lineage>
        <taxon>Bacteria</taxon>
        <taxon>Pseudomonadati</taxon>
        <taxon>Planctomycetota</taxon>
        <taxon>Phycisphaerae</taxon>
        <taxon>Sedimentisphaerales</taxon>
        <taxon>Anaerobacaceae</taxon>
        <taxon>Anaerobaca</taxon>
    </lineage>
</organism>
<dbReference type="GO" id="GO:0008047">
    <property type="term" value="F:enzyme activator activity"/>
    <property type="evidence" value="ECO:0007669"/>
    <property type="project" value="InterPro"/>
</dbReference>
<dbReference type="PANTHER" id="PTHR30302:SF4">
    <property type="entry name" value="HYDROGENASE 3 MATURATION PROTEASE"/>
    <property type="match status" value="1"/>
</dbReference>
<dbReference type="RefSeq" id="WP_349246960.1">
    <property type="nucleotide sequence ID" value="NZ_JASCXX010000039.1"/>
</dbReference>
<dbReference type="Gene3D" id="3.40.50.1450">
    <property type="entry name" value="HybD-like"/>
    <property type="match status" value="1"/>
</dbReference>
<accession>A0AAW6U3X9</accession>
<evidence type="ECO:0000313" key="2">
    <source>
        <dbReference type="Proteomes" id="UP001431776"/>
    </source>
</evidence>
<dbReference type="InterPro" id="IPR023430">
    <property type="entry name" value="Pept_HybD-like_dom_sf"/>
</dbReference>
<protein>
    <submittedName>
        <fullName evidence="1">Hydrogenase 3 maturation endopeptidase HyCI</fullName>
    </submittedName>
</protein>
<dbReference type="PANTHER" id="PTHR30302">
    <property type="entry name" value="HYDROGENASE 1 MATURATION PROTEASE"/>
    <property type="match status" value="1"/>
</dbReference>
<dbReference type="GO" id="GO:0016485">
    <property type="term" value="P:protein processing"/>
    <property type="evidence" value="ECO:0007669"/>
    <property type="project" value="TreeGrafter"/>
</dbReference>
<dbReference type="Pfam" id="PF01750">
    <property type="entry name" value="HycI"/>
    <property type="match status" value="1"/>
</dbReference>
<keyword evidence="2" id="KW-1185">Reference proteome</keyword>
<dbReference type="SUPFAM" id="SSF53163">
    <property type="entry name" value="HybD-like"/>
    <property type="match status" value="1"/>
</dbReference>
<proteinExistence type="predicted"/>
<gene>
    <name evidence="1" type="ORF">QJ522_20985</name>
</gene>
<evidence type="ECO:0000313" key="1">
    <source>
        <dbReference type="EMBL" id="MDI6451550.1"/>
    </source>
</evidence>
<name>A0AAW6U3X9_9BACT</name>
<dbReference type="EMBL" id="JASCXX010000039">
    <property type="protein sequence ID" value="MDI6451550.1"/>
    <property type="molecule type" value="Genomic_DNA"/>
</dbReference>
<dbReference type="CDD" id="cd06067">
    <property type="entry name" value="H2MP_MemB-H2evol"/>
    <property type="match status" value="1"/>
</dbReference>
<reference evidence="1" key="1">
    <citation type="submission" date="2023-05" db="EMBL/GenBank/DDBJ databases">
        <title>Anaerotaeda fermentans gen. nov., sp. nov., a novel anaerobic planctomycete of the new family within the order Sedimentisphaerales isolated from Taman Peninsula, Russia.</title>
        <authorList>
            <person name="Khomyakova M.A."/>
            <person name="Merkel A.Y."/>
            <person name="Slobodkin A.I."/>
        </authorList>
    </citation>
    <scope>NUCLEOTIDE SEQUENCE</scope>
    <source>
        <strain evidence="1">M17dextr</strain>
    </source>
</reference>